<name>A0ABP8PZD5_9GAMM</name>
<dbReference type="Proteomes" id="UP001501321">
    <property type="component" value="Unassembled WGS sequence"/>
</dbReference>
<evidence type="ECO:0000313" key="2">
    <source>
        <dbReference type="Proteomes" id="UP001501321"/>
    </source>
</evidence>
<comment type="caution">
    <text evidence="1">The sequence shown here is derived from an EMBL/GenBank/DDBJ whole genome shotgun (WGS) entry which is preliminary data.</text>
</comment>
<accession>A0ABP8PZD5</accession>
<evidence type="ECO:0000313" key="1">
    <source>
        <dbReference type="EMBL" id="GAA4494776.1"/>
    </source>
</evidence>
<protein>
    <submittedName>
        <fullName evidence="1">Uncharacterized protein</fullName>
    </submittedName>
</protein>
<keyword evidence="2" id="KW-1185">Reference proteome</keyword>
<organism evidence="1 2">
    <name type="scientific">Pseudaeromonas paramecii</name>
    <dbReference type="NCBI Taxonomy" id="2138166"/>
    <lineage>
        <taxon>Bacteria</taxon>
        <taxon>Pseudomonadati</taxon>
        <taxon>Pseudomonadota</taxon>
        <taxon>Gammaproteobacteria</taxon>
        <taxon>Aeromonadales</taxon>
        <taxon>Aeromonadaceae</taxon>
        <taxon>Pseudaeromonas</taxon>
    </lineage>
</organism>
<dbReference type="EMBL" id="BAABFC010000003">
    <property type="protein sequence ID" value="GAA4494776.1"/>
    <property type="molecule type" value="Genomic_DNA"/>
</dbReference>
<dbReference type="RefSeq" id="WP_345010092.1">
    <property type="nucleotide sequence ID" value="NZ_BAABFC010000003.1"/>
</dbReference>
<sequence>MGIGTLLYLAATLILASNARLPIERWLLQSTWGTKPAGWPAAEELYQYERIASQPTVQLAADKLVVEVPTHLSSLTLRLSIKRLGYELAKQSYPASVVTSVLGPAQEAAIQVASKGPGQVSLVIAASEGDELLLTGSS</sequence>
<gene>
    <name evidence="1" type="ORF">GCM10023095_06940</name>
</gene>
<proteinExistence type="predicted"/>
<reference evidence="2" key="1">
    <citation type="journal article" date="2019" name="Int. J. Syst. Evol. Microbiol.">
        <title>The Global Catalogue of Microorganisms (GCM) 10K type strain sequencing project: providing services to taxonomists for standard genome sequencing and annotation.</title>
        <authorList>
            <consortium name="The Broad Institute Genomics Platform"/>
            <consortium name="The Broad Institute Genome Sequencing Center for Infectious Disease"/>
            <person name="Wu L."/>
            <person name="Ma J."/>
        </authorList>
    </citation>
    <scope>NUCLEOTIDE SEQUENCE [LARGE SCALE GENOMIC DNA]</scope>
    <source>
        <strain evidence="2">JCM 32226</strain>
    </source>
</reference>